<evidence type="ECO:0008006" key="6">
    <source>
        <dbReference type="Google" id="ProtNLM"/>
    </source>
</evidence>
<reference evidence="4" key="1">
    <citation type="journal article" date="2020" name="Fungal Divers.">
        <title>Resolving the Mortierellaceae phylogeny through synthesis of multi-gene phylogenetics and phylogenomics.</title>
        <authorList>
            <person name="Vandepol N."/>
            <person name="Liber J."/>
            <person name="Desiro A."/>
            <person name="Na H."/>
            <person name="Kennedy M."/>
            <person name="Barry K."/>
            <person name="Grigoriev I.V."/>
            <person name="Miller A.N."/>
            <person name="O'Donnell K."/>
            <person name="Stajich J.E."/>
            <person name="Bonito G."/>
        </authorList>
    </citation>
    <scope>NUCLEOTIDE SEQUENCE</scope>
    <source>
        <strain evidence="4">REB-010B</strain>
    </source>
</reference>
<accession>A0A9P6URM2</accession>
<keyword evidence="2" id="KW-0521">NADP</keyword>
<dbReference type="CDD" id="cd05327">
    <property type="entry name" value="retinol-DH_like_SDR_c_like"/>
    <property type="match status" value="1"/>
</dbReference>
<proteinExistence type="inferred from homology"/>
<evidence type="ECO:0000256" key="1">
    <source>
        <dbReference type="ARBA" id="ARBA00006484"/>
    </source>
</evidence>
<dbReference type="InterPro" id="IPR002347">
    <property type="entry name" value="SDR_fam"/>
</dbReference>
<dbReference type="AlphaFoldDB" id="A0A9P6URM2"/>
<keyword evidence="3" id="KW-0560">Oxidoreductase</keyword>
<dbReference type="SUPFAM" id="SSF51735">
    <property type="entry name" value="NAD(P)-binding Rossmann-fold domains"/>
    <property type="match status" value="1"/>
</dbReference>
<dbReference type="Pfam" id="PF00106">
    <property type="entry name" value="adh_short"/>
    <property type="match status" value="2"/>
</dbReference>
<organism evidence="4 5">
    <name type="scientific">Dissophora globulifera</name>
    <dbReference type="NCBI Taxonomy" id="979702"/>
    <lineage>
        <taxon>Eukaryota</taxon>
        <taxon>Fungi</taxon>
        <taxon>Fungi incertae sedis</taxon>
        <taxon>Mucoromycota</taxon>
        <taxon>Mortierellomycotina</taxon>
        <taxon>Mortierellomycetes</taxon>
        <taxon>Mortierellales</taxon>
        <taxon>Mortierellaceae</taxon>
        <taxon>Dissophora</taxon>
    </lineage>
</organism>
<comment type="caution">
    <text evidence="4">The sequence shown here is derived from an EMBL/GenBank/DDBJ whole genome shotgun (WGS) entry which is preliminary data.</text>
</comment>
<protein>
    <recommendedName>
        <fullName evidence="6">NAD(P)-binding protein</fullName>
    </recommendedName>
</protein>
<name>A0A9P6URM2_9FUNG</name>
<dbReference type="Proteomes" id="UP000738325">
    <property type="component" value="Unassembled WGS sequence"/>
</dbReference>
<evidence type="ECO:0000313" key="5">
    <source>
        <dbReference type="Proteomes" id="UP000738325"/>
    </source>
</evidence>
<evidence type="ECO:0000256" key="2">
    <source>
        <dbReference type="ARBA" id="ARBA00022857"/>
    </source>
</evidence>
<sequence>MFTSSYSQFKYWKTYIKRNRFSYDQIPDQTGKVVIVTGANIGLGYATTVALAGHGAHVFLACRDQERATNAIERAKRDIKEKYPHAASPKLEFLELDLNDMSKARQAAKDFLAKNLPLHLLICNSGILMVPFELSADGIETQFAVNHMGHFVFTTTLLDRLRATEPSRVVIVSSIAHEAARSGGIDFETLNVRTKGSNAFFRYARSKLANVLFAKALARRLEQDRVYVNVAHPGYVHTGLLRHTRAAWGVAFNSIMETITKIIALKPEAGCLTQLYLAISPDIEEHDIRGRYFIPIGNEIKPSAYARDEILQEKLWLFSEKLVREKIGEI</sequence>
<comment type="similarity">
    <text evidence="1">Belongs to the short-chain dehydrogenases/reductases (SDR) family.</text>
</comment>
<gene>
    <name evidence="4" type="ORF">BGZ99_007004</name>
</gene>
<keyword evidence="5" id="KW-1185">Reference proteome</keyword>
<dbReference type="PANTHER" id="PTHR24320:SF282">
    <property type="entry name" value="WW DOMAIN-CONTAINING OXIDOREDUCTASE"/>
    <property type="match status" value="1"/>
</dbReference>
<dbReference type="PANTHER" id="PTHR24320">
    <property type="entry name" value="RETINOL DEHYDROGENASE"/>
    <property type="match status" value="1"/>
</dbReference>
<dbReference type="PRINTS" id="PR00081">
    <property type="entry name" value="GDHRDH"/>
</dbReference>
<dbReference type="GO" id="GO:0016491">
    <property type="term" value="F:oxidoreductase activity"/>
    <property type="evidence" value="ECO:0007669"/>
    <property type="project" value="UniProtKB-KW"/>
</dbReference>
<dbReference type="InterPro" id="IPR036291">
    <property type="entry name" value="NAD(P)-bd_dom_sf"/>
</dbReference>
<dbReference type="OrthoDB" id="191139at2759"/>
<evidence type="ECO:0000313" key="4">
    <source>
        <dbReference type="EMBL" id="KAG0316231.1"/>
    </source>
</evidence>
<evidence type="ECO:0000256" key="3">
    <source>
        <dbReference type="ARBA" id="ARBA00023002"/>
    </source>
</evidence>
<dbReference type="Gene3D" id="3.40.50.720">
    <property type="entry name" value="NAD(P)-binding Rossmann-like Domain"/>
    <property type="match status" value="1"/>
</dbReference>
<dbReference type="EMBL" id="JAAAIP010000491">
    <property type="protein sequence ID" value="KAG0316231.1"/>
    <property type="molecule type" value="Genomic_DNA"/>
</dbReference>